<evidence type="ECO:0000313" key="2">
    <source>
        <dbReference type="Proteomes" id="UP001203880"/>
    </source>
</evidence>
<organism evidence="1 2">
    <name type="scientific">Ruegeria spongiae</name>
    <dbReference type="NCBI Taxonomy" id="2942209"/>
    <lineage>
        <taxon>Bacteria</taxon>
        <taxon>Pseudomonadati</taxon>
        <taxon>Pseudomonadota</taxon>
        <taxon>Alphaproteobacteria</taxon>
        <taxon>Rhodobacterales</taxon>
        <taxon>Roseobacteraceae</taxon>
        <taxon>Ruegeria</taxon>
    </lineage>
</organism>
<name>A0ABT0PY33_9RHOB</name>
<comment type="caution">
    <text evidence="1">The sequence shown here is derived from an EMBL/GenBank/DDBJ whole genome shotgun (WGS) entry which is preliminary data.</text>
</comment>
<sequence>MATKAELEAELAALRAQLADKPATAKPGPEAEDDRSSFDRMLAGHGIDSSELDALWAQFSKELGDFPVQKPLLTTITAFGLGFALGRVTKF</sequence>
<dbReference type="EMBL" id="JAMFMB010000001">
    <property type="protein sequence ID" value="MCL6282077.1"/>
    <property type="molecule type" value="Genomic_DNA"/>
</dbReference>
<keyword evidence="2" id="KW-1185">Reference proteome</keyword>
<protein>
    <recommendedName>
        <fullName evidence="3">DUF3618 domain-containing protein</fullName>
    </recommendedName>
</protein>
<reference evidence="1" key="1">
    <citation type="submission" date="2022-05" db="EMBL/GenBank/DDBJ databases">
        <authorList>
            <person name="Park J.-S."/>
        </authorList>
    </citation>
    <scope>NUCLEOTIDE SEQUENCE</scope>
    <source>
        <strain evidence="1">2012CJ41-6</strain>
    </source>
</reference>
<evidence type="ECO:0008006" key="3">
    <source>
        <dbReference type="Google" id="ProtNLM"/>
    </source>
</evidence>
<gene>
    <name evidence="1" type="ORF">M3P21_00915</name>
</gene>
<evidence type="ECO:0000313" key="1">
    <source>
        <dbReference type="EMBL" id="MCL6282077.1"/>
    </source>
</evidence>
<dbReference type="RefSeq" id="WP_249706043.1">
    <property type="nucleotide sequence ID" value="NZ_JAMFMB010000001.1"/>
</dbReference>
<dbReference type="Proteomes" id="UP001203880">
    <property type="component" value="Unassembled WGS sequence"/>
</dbReference>
<accession>A0ABT0PY33</accession>
<proteinExistence type="predicted"/>